<accession>A0A0E0H277</accession>
<dbReference type="GO" id="GO:0008270">
    <property type="term" value="F:zinc ion binding"/>
    <property type="evidence" value="ECO:0007669"/>
    <property type="project" value="InterPro"/>
</dbReference>
<reference evidence="2" key="1">
    <citation type="submission" date="2015-04" db="UniProtKB">
        <authorList>
            <consortium name="EnsemblPlants"/>
        </authorList>
    </citation>
    <scope>IDENTIFICATION</scope>
    <source>
        <strain evidence="2">SL10</strain>
    </source>
</reference>
<dbReference type="Proteomes" id="UP000006591">
    <property type="component" value="Chromosome 4"/>
</dbReference>
<dbReference type="OMA" id="FQSLQRW"/>
<dbReference type="AlphaFoldDB" id="A0A0E0H277"/>
<keyword evidence="3" id="KW-1185">Reference proteome</keyword>
<dbReference type="InterPro" id="IPR032867">
    <property type="entry name" value="DYW_dom"/>
</dbReference>
<dbReference type="STRING" id="4536.A0A0E0H277"/>
<name>A0A0E0H277_ORYNI</name>
<dbReference type="Pfam" id="PF14432">
    <property type="entry name" value="DYW_deaminase"/>
    <property type="match status" value="1"/>
</dbReference>
<evidence type="ECO:0000313" key="2">
    <source>
        <dbReference type="EnsemblPlants" id="ONIVA04G14410.1"/>
    </source>
</evidence>
<evidence type="ECO:0000313" key="3">
    <source>
        <dbReference type="Proteomes" id="UP000006591"/>
    </source>
</evidence>
<sequence>MVAGTLQECNGGRMVILSFLDKAPRLFDGIQTTVLLLNPNEATYIRRKGLPLTIVLGLGSALVDLYAKCGCSDNADKHSKLVAACEELRGTPGLFSSMCEANVKAHGRGIHCNMQDALRHPLDPISQSHWTDPGCIPIELEGTDDVRLDFDQNEKETSVTHHSKKLAIAFSLMKLRLGATIQLSKNLRVCLDCHSTTKVYNREIVVRGKNRFQSLQRWFLLLQ</sequence>
<organism evidence="2">
    <name type="scientific">Oryza nivara</name>
    <name type="common">Indian wild rice</name>
    <name type="synonym">Oryza sativa f. spontanea</name>
    <dbReference type="NCBI Taxonomy" id="4536"/>
    <lineage>
        <taxon>Eukaryota</taxon>
        <taxon>Viridiplantae</taxon>
        <taxon>Streptophyta</taxon>
        <taxon>Embryophyta</taxon>
        <taxon>Tracheophyta</taxon>
        <taxon>Spermatophyta</taxon>
        <taxon>Magnoliopsida</taxon>
        <taxon>Liliopsida</taxon>
        <taxon>Poales</taxon>
        <taxon>Poaceae</taxon>
        <taxon>BOP clade</taxon>
        <taxon>Oryzoideae</taxon>
        <taxon>Oryzeae</taxon>
        <taxon>Oryzinae</taxon>
        <taxon>Oryza</taxon>
    </lineage>
</organism>
<dbReference type="Gramene" id="ONIVA04G14410.1">
    <property type="protein sequence ID" value="ONIVA04G14410.1"/>
    <property type="gene ID" value="ONIVA04G14410"/>
</dbReference>
<dbReference type="EnsemblPlants" id="ONIVA04G14410.1">
    <property type="protein sequence ID" value="ONIVA04G14410.1"/>
    <property type="gene ID" value="ONIVA04G14410"/>
</dbReference>
<feature type="domain" description="DYW" evidence="1">
    <location>
        <begin position="146"/>
        <end position="215"/>
    </location>
</feature>
<proteinExistence type="predicted"/>
<dbReference type="eggNOG" id="KOG4197">
    <property type="taxonomic scope" value="Eukaryota"/>
</dbReference>
<evidence type="ECO:0000259" key="1">
    <source>
        <dbReference type="Pfam" id="PF14432"/>
    </source>
</evidence>
<dbReference type="HOGENOM" id="CLU_002706_36_1_1"/>
<protein>
    <recommendedName>
        <fullName evidence="1">DYW domain-containing protein</fullName>
    </recommendedName>
</protein>
<reference evidence="2" key="2">
    <citation type="submission" date="2018-04" db="EMBL/GenBank/DDBJ databases">
        <title>OnivRS2 (Oryza nivara Reference Sequence Version 2).</title>
        <authorList>
            <person name="Zhang J."/>
            <person name="Kudrna D."/>
            <person name="Lee S."/>
            <person name="Talag J."/>
            <person name="Rajasekar S."/>
            <person name="Welchert J."/>
            <person name="Hsing Y.-I."/>
            <person name="Wing R.A."/>
        </authorList>
    </citation>
    <scope>NUCLEOTIDE SEQUENCE [LARGE SCALE GENOMIC DNA]</scope>
    <source>
        <strain evidence="2">SL10</strain>
    </source>
</reference>